<evidence type="ECO:0000256" key="3">
    <source>
        <dbReference type="ARBA" id="ARBA00022989"/>
    </source>
</evidence>
<accession>A0A2H1HNT8</accession>
<evidence type="ECO:0000256" key="6">
    <source>
        <dbReference type="SAM" id="Phobius"/>
    </source>
</evidence>
<keyword evidence="3 6" id="KW-1133">Transmembrane helix</keyword>
<keyword evidence="4 6" id="KW-0472">Membrane</keyword>
<evidence type="ECO:0000313" key="7">
    <source>
        <dbReference type="EMBL" id="SMX64613.1"/>
    </source>
</evidence>
<gene>
    <name evidence="7" type="ORF">BANT10_00155</name>
</gene>
<feature type="transmembrane region" description="Helical" evidence="6">
    <location>
        <begin position="224"/>
        <end position="247"/>
    </location>
</feature>
<feature type="transmembrane region" description="Helical" evidence="6">
    <location>
        <begin position="156"/>
        <end position="175"/>
    </location>
</feature>
<feature type="transmembrane region" description="Helical" evidence="6">
    <location>
        <begin position="195"/>
        <end position="218"/>
    </location>
</feature>
<dbReference type="InterPro" id="IPR019109">
    <property type="entry name" value="MamF_MmsF"/>
</dbReference>
<dbReference type="AlphaFoldDB" id="A0A2H1HNT8"/>
<name>A0A2H1HNT8_9MICO</name>
<dbReference type="RefSeq" id="WP_101641513.1">
    <property type="nucleotide sequence ID" value="NZ_FXZE01000001.1"/>
</dbReference>
<dbReference type="Pfam" id="PF09685">
    <property type="entry name" value="MamF_MmsF"/>
    <property type="match status" value="1"/>
</dbReference>
<evidence type="ECO:0000256" key="5">
    <source>
        <dbReference type="SAM" id="MobiDB-lite"/>
    </source>
</evidence>
<evidence type="ECO:0000313" key="8">
    <source>
        <dbReference type="Proteomes" id="UP000234342"/>
    </source>
</evidence>
<reference evidence="8" key="1">
    <citation type="submission" date="2017-03" db="EMBL/GenBank/DDBJ databases">
        <authorList>
            <person name="Monnet C."/>
        </authorList>
    </citation>
    <scope>NUCLEOTIDE SEQUENCE [LARGE SCALE GENOMIC DNA]</scope>
    <source>
        <strain evidence="8">P10</strain>
    </source>
</reference>
<feature type="compositionally biased region" description="Low complexity" evidence="5">
    <location>
        <begin position="60"/>
        <end position="103"/>
    </location>
</feature>
<proteinExistence type="predicted"/>
<protein>
    <recommendedName>
        <fullName evidence="9">DUF4870 domain-containing protein</fullName>
    </recommendedName>
</protein>
<dbReference type="EMBL" id="FXZE01000001">
    <property type="protein sequence ID" value="SMX64613.1"/>
    <property type="molecule type" value="Genomic_DNA"/>
</dbReference>
<sequence length="264" mass="29033">MSYNPQQPNNGSDQSRPMPPNYSQASGPQQPYSQQNHSYGSQQPNAAQQGYGSVQGQPAQPGYSSQQPGYGSQQQQAGYGSQQADSGQQQYGQQQYGNGQQQYAQQPYGQQAYSYGPAQPVGNPALFNSQMLPENAYGPGSEMFWQASESERTTVLWTHIGSIFVGFLPLIMFLVKKDESPYVREHSRQGLNAMITNAIATFAAVIVFMVIGFFLALVTFGLGFFIYFLAFLVPLLYTVLYIIAAVAGNKGEGYQFPLVFNFVK</sequence>
<evidence type="ECO:0000256" key="4">
    <source>
        <dbReference type="ARBA" id="ARBA00023136"/>
    </source>
</evidence>
<evidence type="ECO:0008006" key="9">
    <source>
        <dbReference type="Google" id="ProtNLM"/>
    </source>
</evidence>
<feature type="region of interest" description="Disordered" evidence="5">
    <location>
        <begin position="1"/>
        <end position="103"/>
    </location>
</feature>
<evidence type="ECO:0000256" key="1">
    <source>
        <dbReference type="ARBA" id="ARBA00004141"/>
    </source>
</evidence>
<comment type="subcellular location">
    <subcellularLocation>
        <location evidence="1">Membrane</location>
        <topology evidence="1">Multi-pass membrane protein</topology>
    </subcellularLocation>
</comment>
<evidence type="ECO:0000256" key="2">
    <source>
        <dbReference type="ARBA" id="ARBA00022692"/>
    </source>
</evidence>
<keyword evidence="8" id="KW-1185">Reference proteome</keyword>
<dbReference type="Proteomes" id="UP000234342">
    <property type="component" value="Unassembled WGS sequence"/>
</dbReference>
<feature type="compositionally biased region" description="Polar residues" evidence="5">
    <location>
        <begin position="1"/>
        <end position="58"/>
    </location>
</feature>
<keyword evidence="2 6" id="KW-0812">Transmembrane</keyword>
<organism evidence="7 8">
    <name type="scientific">Brevibacterium antiquum</name>
    <dbReference type="NCBI Taxonomy" id="234835"/>
    <lineage>
        <taxon>Bacteria</taxon>
        <taxon>Bacillati</taxon>
        <taxon>Actinomycetota</taxon>
        <taxon>Actinomycetes</taxon>
        <taxon>Micrococcales</taxon>
        <taxon>Brevibacteriaceae</taxon>
        <taxon>Brevibacterium</taxon>
    </lineage>
</organism>